<dbReference type="EC" id="3.7.1.-" evidence="2"/>
<dbReference type="EMBL" id="CP010537">
    <property type="protein sequence ID" value="AJG24126.1"/>
    <property type="molecule type" value="Genomic_DNA"/>
</dbReference>
<evidence type="ECO:0000259" key="1">
    <source>
        <dbReference type="Pfam" id="PF00561"/>
    </source>
</evidence>
<gene>
    <name evidence="2" type="ORF">RR42_s2544</name>
</gene>
<keyword evidence="3" id="KW-1185">Reference proteome</keyword>
<accession>A0A0C4YU50</accession>
<reference evidence="2 3" key="1">
    <citation type="journal article" date="2015" name="Genome Announc.">
        <title>Complete Genome Sequence of Cupriavidus basilensis 4G11, Isolated from the Oak Ridge Field Research Center Site.</title>
        <authorList>
            <person name="Ray J."/>
            <person name="Waters R.J."/>
            <person name="Skerker J.M."/>
            <person name="Kuehl J.V."/>
            <person name="Price M.N."/>
            <person name="Huang J."/>
            <person name="Chakraborty R."/>
            <person name="Arkin A.P."/>
            <person name="Deutschbauer A."/>
        </authorList>
    </citation>
    <scope>NUCLEOTIDE SEQUENCE [LARGE SCALE GENOMIC DNA]</scope>
    <source>
        <strain evidence="2">4G11</strain>
    </source>
</reference>
<dbReference type="AlphaFoldDB" id="A0A0C4YU50"/>
<feature type="domain" description="AB hydrolase-1" evidence="1">
    <location>
        <begin position="48"/>
        <end position="269"/>
    </location>
</feature>
<dbReference type="InterPro" id="IPR029058">
    <property type="entry name" value="AB_hydrolase_fold"/>
</dbReference>
<evidence type="ECO:0000313" key="2">
    <source>
        <dbReference type="EMBL" id="AJG24126.1"/>
    </source>
</evidence>
<dbReference type="PRINTS" id="PR00111">
    <property type="entry name" value="ABHYDROLASE"/>
</dbReference>
<name>A0A0C4YU50_9BURK</name>
<dbReference type="Proteomes" id="UP000031843">
    <property type="component" value="Chromosome secondary"/>
</dbReference>
<dbReference type="KEGG" id="cbw:RR42_s2544"/>
<protein>
    <submittedName>
        <fullName evidence="2">2-hydroxy-6-oxo-6-phenylhexa-2,4-dienoate hydrolase</fullName>
        <ecNumber evidence="2">3.7.1.-</ecNumber>
    </submittedName>
</protein>
<dbReference type="STRING" id="68895.RR42_s2544"/>
<dbReference type="Pfam" id="PF00561">
    <property type="entry name" value="Abhydrolase_1"/>
    <property type="match status" value="1"/>
</dbReference>
<dbReference type="OrthoDB" id="8562572at2"/>
<proteinExistence type="predicted"/>
<evidence type="ECO:0000313" key="3">
    <source>
        <dbReference type="Proteomes" id="UP000031843"/>
    </source>
</evidence>
<dbReference type="GO" id="GO:0016787">
    <property type="term" value="F:hydrolase activity"/>
    <property type="evidence" value="ECO:0007669"/>
    <property type="project" value="UniProtKB-KW"/>
</dbReference>
<dbReference type="InterPro" id="IPR000073">
    <property type="entry name" value="AB_hydrolase_1"/>
</dbReference>
<dbReference type="PANTHER" id="PTHR43689:SF8">
    <property type="entry name" value="ALPHA_BETA-HYDROLASES SUPERFAMILY PROTEIN"/>
    <property type="match status" value="1"/>
</dbReference>
<sequence>MTQISSKTPVASIQPEAQAAALLQQSERIVTDADGCRMVWRRFGEGHPVVLLHGGHGSWLHWVRNIEALAAHRAVWAPDMPGFGESDDIASDLSVMTGTLVRGIRQLPGCDKALSLVGFSFGGLVAANVAASLGTVCRLALMGSGGHGGIRRQQRALVDWRKAGDAEALAVAMRYNLEAFMLADPARIDAMAMYAHTESCRLTRFRSKNISRAGDLRCALDRFGGEVLLAWGEHDVTADPVRAIAAMTQDSPRREGRVIANAGHWVQYEAHAPVNALLDGWLPT</sequence>
<dbReference type="Gene3D" id="3.40.50.1820">
    <property type="entry name" value="alpha/beta hydrolase"/>
    <property type="match status" value="1"/>
</dbReference>
<organism evidence="2 3">
    <name type="scientific">Cupriavidus basilensis</name>
    <dbReference type="NCBI Taxonomy" id="68895"/>
    <lineage>
        <taxon>Bacteria</taxon>
        <taxon>Pseudomonadati</taxon>
        <taxon>Pseudomonadota</taxon>
        <taxon>Betaproteobacteria</taxon>
        <taxon>Burkholderiales</taxon>
        <taxon>Burkholderiaceae</taxon>
        <taxon>Cupriavidus</taxon>
    </lineage>
</organism>
<dbReference type="SUPFAM" id="SSF53474">
    <property type="entry name" value="alpha/beta-Hydrolases"/>
    <property type="match status" value="1"/>
</dbReference>
<dbReference type="PANTHER" id="PTHR43689">
    <property type="entry name" value="HYDROLASE"/>
    <property type="match status" value="1"/>
</dbReference>
<keyword evidence="2" id="KW-0378">Hydrolase</keyword>